<dbReference type="Pfam" id="PF06325">
    <property type="entry name" value="PrmA"/>
    <property type="match status" value="1"/>
</dbReference>
<name>A0AAC9AU45_SPHMC</name>
<accession>A0AAC9AU45</accession>
<sequence>MTSTDAAIFIRDNLPVLPVPGIPEIRLHKAAPDSGLGRLAARDAEGFGAPYWAHYWAGGLALARHILDHPECVAGRCILDLGAGSGLVAIAAAKAGARRVVAVDADRYAVAALALNAALNDVRLDIRAGDVASLDHPDVDLILAGDLFYSDELAGHVVAFLDRSGIDALVGDPWRRPLPLARLEEIARYDVAESGSTAKSAGVFRFLHPTP</sequence>
<dbReference type="RefSeq" id="WP_054724384.1">
    <property type="nucleotide sequence ID" value="NZ_CP009429.1"/>
</dbReference>
<reference evidence="4" key="1">
    <citation type="submission" date="2015-11" db="EMBL/GenBank/DDBJ databases">
        <title>Complete genome sequence of a polyethylene-glycol degrader Sphingopyxis macrogoltabida 203N (NBRC 111659).</title>
        <authorList>
            <person name="Yoshiyuki O."/>
            <person name="Shouta N."/>
            <person name="Nagata Y."/>
            <person name="Numata M."/>
            <person name="Tsuchikane K."/>
            <person name="Hosoyama A."/>
            <person name="Yamazoe A."/>
            <person name="Tsuda M."/>
            <person name="Fujita N."/>
            <person name="Kawai F."/>
        </authorList>
    </citation>
    <scope>NUCLEOTIDE SEQUENCE [LARGE SCALE GENOMIC DNA]</scope>
    <source>
        <strain evidence="4">203N</strain>
    </source>
</reference>
<dbReference type="SUPFAM" id="SSF53335">
    <property type="entry name" value="S-adenosyl-L-methionine-dependent methyltransferases"/>
    <property type="match status" value="1"/>
</dbReference>
<evidence type="ECO:0000256" key="1">
    <source>
        <dbReference type="ARBA" id="ARBA00022603"/>
    </source>
</evidence>
<evidence type="ECO:0000313" key="3">
    <source>
        <dbReference type="EMBL" id="AMU87782.1"/>
    </source>
</evidence>
<dbReference type="PANTHER" id="PTHR43648:SF1">
    <property type="entry name" value="ELECTRON TRANSFER FLAVOPROTEIN BETA SUBUNIT LYSINE METHYLTRANSFERASE"/>
    <property type="match status" value="1"/>
</dbReference>
<gene>
    <name evidence="3" type="ORF">ATM17_01805</name>
</gene>
<dbReference type="EMBL" id="CP013344">
    <property type="protein sequence ID" value="AMU87782.1"/>
    <property type="molecule type" value="Genomic_DNA"/>
</dbReference>
<dbReference type="GO" id="GO:0032259">
    <property type="term" value="P:methylation"/>
    <property type="evidence" value="ECO:0007669"/>
    <property type="project" value="UniProtKB-KW"/>
</dbReference>
<dbReference type="Proteomes" id="UP000076088">
    <property type="component" value="Chromosome"/>
</dbReference>
<organism evidence="3 4">
    <name type="scientific">Sphingopyxis macrogoltabida</name>
    <name type="common">Sphingomonas macrogoltabidus</name>
    <dbReference type="NCBI Taxonomy" id="33050"/>
    <lineage>
        <taxon>Bacteria</taxon>
        <taxon>Pseudomonadati</taxon>
        <taxon>Pseudomonadota</taxon>
        <taxon>Alphaproteobacteria</taxon>
        <taxon>Sphingomonadales</taxon>
        <taxon>Sphingomonadaceae</taxon>
        <taxon>Sphingopyxis</taxon>
    </lineage>
</organism>
<dbReference type="GO" id="GO:0016279">
    <property type="term" value="F:protein-lysine N-methyltransferase activity"/>
    <property type="evidence" value="ECO:0007669"/>
    <property type="project" value="TreeGrafter"/>
</dbReference>
<dbReference type="AlphaFoldDB" id="A0AAC9AU45"/>
<evidence type="ECO:0000313" key="4">
    <source>
        <dbReference type="Proteomes" id="UP000076088"/>
    </source>
</evidence>
<dbReference type="Gene3D" id="3.40.50.150">
    <property type="entry name" value="Vaccinia Virus protein VP39"/>
    <property type="match status" value="1"/>
</dbReference>
<keyword evidence="1" id="KW-0489">Methyltransferase</keyword>
<dbReference type="PANTHER" id="PTHR43648">
    <property type="entry name" value="ELECTRON TRANSFER FLAVOPROTEIN BETA SUBUNIT LYSINE METHYLTRANSFERASE"/>
    <property type="match status" value="1"/>
</dbReference>
<dbReference type="KEGG" id="smaz:LH19_01825"/>
<protein>
    <recommendedName>
        <fullName evidence="5">Methyltransferase</fullName>
    </recommendedName>
</protein>
<evidence type="ECO:0000256" key="2">
    <source>
        <dbReference type="ARBA" id="ARBA00022679"/>
    </source>
</evidence>
<keyword evidence="2" id="KW-0808">Transferase</keyword>
<evidence type="ECO:0008006" key="5">
    <source>
        <dbReference type="Google" id="ProtNLM"/>
    </source>
</evidence>
<dbReference type="InterPro" id="IPR050078">
    <property type="entry name" value="Ribosomal_L11_MeTrfase_PrmA"/>
</dbReference>
<dbReference type="InterPro" id="IPR029063">
    <property type="entry name" value="SAM-dependent_MTases_sf"/>
</dbReference>
<keyword evidence="4" id="KW-1185">Reference proteome</keyword>
<reference evidence="3 4" key="2">
    <citation type="journal article" date="2016" name="Genome Announc.">
        <title>Complete Genome Sequence of Sphingopyxis macrogoltabida Strain 203N (NBRC 111659), a Polyethylene Glycol Degrader.</title>
        <authorList>
            <person name="Ohtsubo Y."/>
            <person name="Nonoyama S."/>
            <person name="Nagata Y."/>
            <person name="Numata M."/>
            <person name="Tsuchikane K."/>
            <person name="Hosoyama A."/>
            <person name="Yamazoe A."/>
            <person name="Tsuda M."/>
            <person name="Fujita N."/>
            <person name="Kawai F."/>
        </authorList>
    </citation>
    <scope>NUCLEOTIDE SEQUENCE [LARGE SCALE GENOMIC DNA]</scope>
    <source>
        <strain evidence="3 4">203N</strain>
    </source>
</reference>
<proteinExistence type="predicted"/>